<organism evidence="1 2">
    <name type="scientific">Nocardiopsis gilva YIM 90087</name>
    <dbReference type="NCBI Taxonomy" id="1235441"/>
    <lineage>
        <taxon>Bacteria</taxon>
        <taxon>Bacillati</taxon>
        <taxon>Actinomycetota</taxon>
        <taxon>Actinomycetes</taxon>
        <taxon>Streptosporangiales</taxon>
        <taxon>Nocardiopsidaceae</taxon>
        <taxon>Nocardiopsis</taxon>
    </lineage>
</organism>
<protein>
    <submittedName>
        <fullName evidence="1">Uncharacterized protein</fullName>
    </submittedName>
</protein>
<dbReference type="OrthoDB" id="3360700at2"/>
<sequence length="188" mass="21375">MTPYSLAFYIDVVASGSVLGAKPSDTPGEVAAILGADFVENSLDKHSLWRDYGITEFFWARESPEHPWVGTHFTLQVHRLSGGGNTSLDRVLREKYGRFNRKLRFEKLRRLLENRGIPLVEIPDYLGAPYSRTYWQPDSLVQVKVVSAHEEYVIRTPDRLRIGDVSHISAPLTPEVVEWLKLKARQAA</sequence>
<proteinExistence type="predicted"/>
<keyword evidence="2" id="KW-1185">Reference proteome</keyword>
<reference evidence="1 2" key="1">
    <citation type="submission" date="2017-08" db="EMBL/GenBank/DDBJ databases">
        <title>The complete genome sequence of Nocardiopsis gilva YIM 90087.</title>
        <authorList>
            <person name="Yin M."/>
            <person name="Tang S."/>
        </authorList>
    </citation>
    <scope>NUCLEOTIDE SEQUENCE [LARGE SCALE GENOMIC DNA]</scope>
    <source>
        <strain evidence="1 2">YIM 90087</strain>
    </source>
</reference>
<dbReference type="EMBL" id="CP022753">
    <property type="protein sequence ID" value="ASU85834.1"/>
    <property type="molecule type" value="Genomic_DNA"/>
</dbReference>
<dbReference type="KEGG" id="ngv:CDO52_26245"/>
<name>A0A223SCE9_9ACTN</name>
<accession>A0A223SCE9</accession>
<dbReference type="RefSeq" id="WP_083919835.1">
    <property type="nucleotide sequence ID" value="NZ_ANBG01000167.1"/>
</dbReference>
<dbReference type="AlphaFoldDB" id="A0A223SCE9"/>
<gene>
    <name evidence="1" type="ORF">CDO52_26245</name>
</gene>
<dbReference type="Proteomes" id="UP000215005">
    <property type="component" value="Chromosome"/>
</dbReference>
<evidence type="ECO:0000313" key="1">
    <source>
        <dbReference type="EMBL" id="ASU85834.1"/>
    </source>
</evidence>
<evidence type="ECO:0000313" key="2">
    <source>
        <dbReference type="Proteomes" id="UP000215005"/>
    </source>
</evidence>